<feature type="domain" description="Oxidoreductase molybdopterin-binding" evidence="1">
    <location>
        <begin position="94"/>
        <end position="231"/>
    </location>
</feature>
<dbReference type="AlphaFoldDB" id="A0A1W1I0U0"/>
<dbReference type="STRING" id="1325564.NSJP_0317"/>
<evidence type="ECO:0000259" key="1">
    <source>
        <dbReference type="Pfam" id="PF00174"/>
    </source>
</evidence>
<dbReference type="Pfam" id="PF00174">
    <property type="entry name" value="Oxidored_molyb"/>
    <property type="match status" value="1"/>
</dbReference>
<dbReference type="PROSITE" id="PS51257">
    <property type="entry name" value="PROKAR_LIPOPROTEIN"/>
    <property type="match status" value="1"/>
</dbReference>
<dbReference type="Gene3D" id="3.90.420.10">
    <property type="entry name" value="Oxidoreductase, molybdopterin-binding domain"/>
    <property type="match status" value="1"/>
</dbReference>
<evidence type="ECO:0000313" key="3">
    <source>
        <dbReference type="Proteomes" id="UP000192042"/>
    </source>
</evidence>
<gene>
    <name evidence="2" type="ORF">NSJP_0317</name>
</gene>
<dbReference type="InterPro" id="IPR036374">
    <property type="entry name" value="OxRdtase_Mopterin-bd_sf"/>
</dbReference>
<organism evidence="2 3">
    <name type="scientific">Nitrospira japonica</name>
    <dbReference type="NCBI Taxonomy" id="1325564"/>
    <lineage>
        <taxon>Bacteria</taxon>
        <taxon>Pseudomonadati</taxon>
        <taxon>Nitrospirota</taxon>
        <taxon>Nitrospiria</taxon>
        <taxon>Nitrospirales</taxon>
        <taxon>Nitrospiraceae</taxon>
        <taxon>Nitrospira</taxon>
    </lineage>
</organism>
<dbReference type="KEGG" id="nja:NSJP_0317"/>
<dbReference type="SUPFAM" id="SSF56524">
    <property type="entry name" value="Oxidoreductase molybdopterin-binding domain"/>
    <property type="match status" value="1"/>
</dbReference>
<keyword evidence="3" id="KW-1185">Reference proteome</keyword>
<dbReference type="EMBL" id="LT828648">
    <property type="protein sequence ID" value="SLM46489.1"/>
    <property type="molecule type" value="Genomic_DNA"/>
</dbReference>
<accession>A0A1W1I0U0</accession>
<dbReference type="RefSeq" id="WP_080885167.1">
    <property type="nucleotide sequence ID" value="NZ_LT828648.1"/>
</dbReference>
<dbReference type="PANTHER" id="PTHR43032:SF2">
    <property type="entry name" value="BLL0505 PROTEIN"/>
    <property type="match status" value="1"/>
</dbReference>
<dbReference type="OrthoDB" id="9795587at2"/>
<protein>
    <recommendedName>
        <fullName evidence="1">Oxidoreductase molybdopterin-binding domain-containing protein</fullName>
    </recommendedName>
</protein>
<reference evidence="2 3" key="1">
    <citation type="submission" date="2017-03" db="EMBL/GenBank/DDBJ databases">
        <authorList>
            <person name="Afonso C.L."/>
            <person name="Miller P.J."/>
            <person name="Scott M.A."/>
            <person name="Spackman E."/>
            <person name="Goraichik I."/>
            <person name="Dimitrov K.M."/>
            <person name="Suarez D.L."/>
            <person name="Swayne D.E."/>
        </authorList>
    </citation>
    <scope>NUCLEOTIDE SEQUENCE [LARGE SCALE GENOMIC DNA]</scope>
    <source>
        <strain evidence="2">Genome sequencing of Nitrospira japonica strain NJ11</strain>
    </source>
</reference>
<sequence length="256" mass="28141">MTPKHGMKRREILKGTLGATSVIALAGCDNLTRSDWFAELLSRAETLTELVQRAVTPVGAMAKEYREADISAVFPANGNIDPGTQKYAEMVRDEFARWEVTVGGLVQAPASFSIGALKAMPARTQITRHDCVEGWSAIGKWTGVPLGDLMRQVRPTPGARYAVFHCADIDEQGVAYYESVAVEDLYHPQTILAYELNGKALDVPHGAPLRLRLERQLGYKHAKYVERIELVASLDGIGGGKGGYWEDQGYEWYAGI</sequence>
<dbReference type="PANTHER" id="PTHR43032">
    <property type="entry name" value="PROTEIN-METHIONINE-SULFOXIDE REDUCTASE"/>
    <property type="match status" value="1"/>
</dbReference>
<dbReference type="Proteomes" id="UP000192042">
    <property type="component" value="Chromosome I"/>
</dbReference>
<name>A0A1W1I0U0_9BACT</name>
<dbReference type="InterPro" id="IPR000572">
    <property type="entry name" value="OxRdtase_Mopterin-bd_dom"/>
</dbReference>
<evidence type="ECO:0000313" key="2">
    <source>
        <dbReference type="EMBL" id="SLM46489.1"/>
    </source>
</evidence>
<proteinExistence type="predicted"/>